<dbReference type="Proteomes" id="UP000507163">
    <property type="component" value="Unassembled WGS sequence"/>
</dbReference>
<dbReference type="NCBIfam" id="TIGR01590">
    <property type="entry name" value="yir-bir-cir_Pla"/>
    <property type="match status" value="1"/>
</dbReference>
<keyword evidence="1" id="KW-0472">Membrane</keyword>
<accession>A0A1C6WDL8</accession>
<dbReference type="AlphaFoldDB" id="A0A1C6WDL8"/>
<gene>
    <name evidence="2" type="ORF">PCHAJ_000499500</name>
</gene>
<reference evidence="2" key="1">
    <citation type="submission" date="2016-08" db="EMBL/GenBank/DDBJ databases">
        <authorList>
            <consortium name="Pathogen Informatics"/>
        </authorList>
    </citation>
    <scope>NUCLEOTIDE SEQUENCE</scope>
    <source>
        <strain evidence="2">AJ</strain>
    </source>
</reference>
<keyword evidence="1" id="KW-1133">Transmembrane helix</keyword>
<evidence type="ECO:0000313" key="2">
    <source>
        <dbReference type="EMBL" id="SCL85034.1"/>
    </source>
</evidence>
<name>A0A1C6WDL8_PLACU</name>
<dbReference type="Pfam" id="PF06022">
    <property type="entry name" value="Cir_Bir_Yir"/>
    <property type="match status" value="1"/>
</dbReference>
<evidence type="ECO:0000256" key="1">
    <source>
        <dbReference type="SAM" id="Phobius"/>
    </source>
</evidence>
<proteinExistence type="predicted"/>
<dbReference type="InterPro" id="IPR006477">
    <property type="entry name" value="Yir_bir_cir"/>
</dbReference>
<protein>
    <submittedName>
        <fullName evidence="2">Plasmodium variant antigen protein Cir/Yir/Bir, putative</fullName>
    </submittedName>
</protein>
<keyword evidence="1" id="KW-0812">Transmembrane</keyword>
<dbReference type="EMBL" id="FMIL01000123">
    <property type="protein sequence ID" value="SCL85034.1"/>
    <property type="molecule type" value="Genomic_DNA"/>
</dbReference>
<organism evidence="2">
    <name type="scientific">Plasmodium chabaudi chabaudi</name>
    <dbReference type="NCBI Taxonomy" id="31271"/>
    <lineage>
        <taxon>Eukaryota</taxon>
        <taxon>Sar</taxon>
        <taxon>Alveolata</taxon>
        <taxon>Apicomplexa</taxon>
        <taxon>Aconoidasida</taxon>
        <taxon>Haemosporida</taxon>
        <taxon>Plasmodiidae</taxon>
        <taxon>Plasmodium</taxon>
        <taxon>Plasmodium (Vinckeia)</taxon>
    </lineage>
</organism>
<feature type="transmembrane region" description="Helical" evidence="1">
    <location>
        <begin position="241"/>
        <end position="261"/>
    </location>
</feature>
<sequence>MSEKLCKLISAIDNGITVTVNNSKVNIKFDNIKDQYCTGNDKEECLSYEALVSSIFTKLIKNFMNVDDLKKDKCVEYAILWLCYKLNLKTENEITTFKEIYNNYLKDDKQYIEEINGNSNNNANKNLIDNKINSMNMDFKDISDFYDALTLLCKMYTGCNEKNENYTSCSQDAQNFANEFNNLNDDNRITGNNLYREILSSLFNNYDNFKNGCAKKCSGCTNIPILPEIKAPASSLIASKLIPVLLTFSIAFFLGVAYKYSLFGFDKRLQRIYPREKLKKIKKKMNRYI</sequence>